<dbReference type="InterPro" id="IPR013216">
    <property type="entry name" value="Methyltransf_11"/>
</dbReference>
<evidence type="ECO:0000259" key="1">
    <source>
        <dbReference type="Pfam" id="PF08241"/>
    </source>
</evidence>
<dbReference type="SUPFAM" id="SSF53335">
    <property type="entry name" value="S-adenosyl-L-methionine-dependent methyltransferases"/>
    <property type="match status" value="1"/>
</dbReference>
<accession>A0A1J1LE67</accession>
<dbReference type="GO" id="GO:0008757">
    <property type="term" value="F:S-adenosylmethionine-dependent methyltransferase activity"/>
    <property type="evidence" value="ECO:0007669"/>
    <property type="project" value="InterPro"/>
</dbReference>
<dbReference type="InterPro" id="IPR029063">
    <property type="entry name" value="SAM-dependent_MTases_sf"/>
</dbReference>
<evidence type="ECO:0000313" key="3">
    <source>
        <dbReference type="Proteomes" id="UP000184315"/>
    </source>
</evidence>
<dbReference type="Pfam" id="PF08241">
    <property type="entry name" value="Methyltransf_11"/>
    <property type="match status" value="1"/>
</dbReference>
<evidence type="ECO:0000313" key="2">
    <source>
        <dbReference type="EMBL" id="CUR30462.1"/>
    </source>
</evidence>
<protein>
    <recommendedName>
        <fullName evidence="1">Methyltransferase type 11 domain-containing protein</fullName>
    </recommendedName>
</protein>
<proteinExistence type="predicted"/>
<dbReference type="STRING" id="671072.PL9214290052"/>
<sequence length="235" mass="27720">MTLTADTEIVAQLYIFRRFFANRYLQGNGIEVGALNHPLEVPTSAQVKYVDRMSVPNLRKHYPELANTNLVPVDIIDDGEFLGTLENETQDFVIANHFIEHCQNPILTIQNLLRVIRKEGILYLAVPEKQYCFDRDRPVTSIEHLLKDYHEGPEWSRQYHYEEWVELVEKEKDETKAQWMVKQLMKRDFSIHFHVWTGKDFIDFLITLKNQLNFPLSLEKIFDNGNEIITIIKKL</sequence>
<dbReference type="AlphaFoldDB" id="A0A1J1LE67"/>
<dbReference type="OrthoDB" id="574053at2"/>
<reference evidence="3" key="1">
    <citation type="submission" date="2015-10" db="EMBL/GenBank/DDBJ databases">
        <authorList>
            <person name="Regsiter A."/>
            <person name="william w."/>
        </authorList>
    </citation>
    <scope>NUCLEOTIDE SEQUENCE [LARGE SCALE GENOMIC DNA]</scope>
</reference>
<dbReference type="RefSeq" id="WP_139294958.1">
    <property type="nucleotide sequence ID" value="NZ_LN889782.1"/>
</dbReference>
<gene>
    <name evidence="2" type="ORF">PL9214290052</name>
</gene>
<dbReference type="Gene3D" id="3.40.50.150">
    <property type="entry name" value="Vaccinia Virus protein VP39"/>
    <property type="match status" value="1"/>
</dbReference>
<keyword evidence="3" id="KW-1185">Reference proteome</keyword>
<name>A0A1J1LE67_9CYAN</name>
<dbReference type="Proteomes" id="UP000184315">
    <property type="component" value="Unassembled WGS sequence"/>
</dbReference>
<organism evidence="2 3">
    <name type="scientific">Planktothrix tepida PCC 9214</name>
    <dbReference type="NCBI Taxonomy" id="671072"/>
    <lineage>
        <taxon>Bacteria</taxon>
        <taxon>Bacillati</taxon>
        <taxon>Cyanobacteriota</taxon>
        <taxon>Cyanophyceae</taxon>
        <taxon>Oscillatoriophycideae</taxon>
        <taxon>Oscillatoriales</taxon>
        <taxon>Microcoleaceae</taxon>
        <taxon>Planktothrix</taxon>
    </lineage>
</organism>
<dbReference type="EMBL" id="CZDF01000132">
    <property type="protein sequence ID" value="CUR30462.1"/>
    <property type="molecule type" value="Genomic_DNA"/>
</dbReference>
<feature type="domain" description="Methyltransferase type 11" evidence="1">
    <location>
        <begin position="75"/>
        <end position="124"/>
    </location>
</feature>